<dbReference type="PANTHER" id="PTHR37692">
    <property type="entry name" value="HYPOTHETICAL MEMBRANE SPANNING PROTEIN"/>
    <property type="match status" value="1"/>
</dbReference>
<dbReference type="Pfam" id="PF04238">
    <property type="entry name" value="DUF420"/>
    <property type="match status" value="1"/>
</dbReference>
<evidence type="ECO:0000256" key="1">
    <source>
        <dbReference type="SAM" id="Phobius"/>
    </source>
</evidence>
<feature type="transmembrane region" description="Helical" evidence="1">
    <location>
        <begin position="114"/>
        <end position="134"/>
    </location>
</feature>
<proteinExistence type="predicted"/>
<keyword evidence="1" id="KW-1133">Transmembrane helix</keyword>
<name>A0A7V4TZC0_CALAY</name>
<comment type="caution">
    <text evidence="2">The sequence shown here is derived from an EMBL/GenBank/DDBJ whole genome shotgun (WGS) entry which is preliminary data.</text>
</comment>
<evidence type="ECO:0000313" key="2">
    <source>
        <dbReference type="EMBL" id="HGY55080.1"/>
    </source>
</evidence>
<keyword evidence="1" id="KW-0472">Membrane</keyword>
<dbReference type="PANTHER" id="PTHR37692:SF1">
    <property type="entry name" value="DUF420 DOMAIN-CONTAINING PROTEIN"/>
    <property type="match status" value="1"/>
</dbReference>
<feature type="transmembrane region" description="Helical" evidence="1">
    <location>
        <begin position="6"/>
        <end position="26"/>
    </location>
</feature>
<dbReference type="AlphaFoldDB" id="A0A7V4TZC0"/>
<keyword evidence="1" id="KW-0812">Transmembrane</keyword>
<dbReference type="Proteomes" id="UP000885779">
    <property type="component" value="Unassembled WGS sequence"/>
</dbReference>
<reference evidence="2" key="1">
    <citation type="journal article" date="2020" name="mSystems">
        <title>Genome- and Community-Level Interaction Insights into Carbon Utilization and Element Cycling Functions of Hydrothermarchaeota in Hydrothermal Sediment.</title>
        <authorList>
            <person name="Zhou Z."/>
            <person name="Liu Y."/>
            <person name="Xu W."/>
            <person name="Pan J."/>
            <person name="Luo Z.H."/>
            <person name="Li M."/>
        </authorList>
    </citation>
    <scope>NUCLEOTIDE SEQUENCE [LARGE SCALE GENOMIC DNA]</scope>
    <source>
        <strain evidence="2">HyVt-577</strain>
    </source>
</reference>
<accession>A0A7V4TZC0</accession>
<feature type="transmembrane region" description="Helical" evidence="1">
    <location>
        <begin position="80"/>
        <end position="102"/>
    </location>
</feature>
<dbReference type="InterPro" id="IPR007352">
    <property type="entry name" value="DUF420"/>
</dbReference>
<feature type="transmembrane region" description="Helical" evidence="1">
    <location>
        <begin position="38"/>
        <end position="60"/>
    </location>
</feature>
<protein>
    <submittedName>
        <fullName evidence="2">DUF420 domain-containing protein</fullName>
    </submittedName>
</protein>
<gene>
    <name evidence="2" type="ORF">ENK44_05225</name>
</gene>
<organism evidence="2">
    <name type="scientific">Caldithrix abyssi</name>
    <dbReference type="NCBI Taxonomy" id="187145"/>
    <lineage>
        <taxon>Bacteria</taxon>
        <taxon>Pseudomonadati</taxon>
        <taxon>Calditrichota</taxon>
        <taxon>Calditrichia</taxon>
        <taxon>Calditrichales</taxon>
        <taxon>Calditrichaceae</taxon>
        <taxon>Caldithrix</taxon>
    </lineage>
</organism>
<dbReference type="EMBL" id="DRQG01000048">
    <property type="protein sequence ID" value="HGY55080.1"/>
    <property type="molecule type" value="Genomic_DNA"/>
</dbReference>
<sequence>MTVNDLSTVNALLNLISSVFLLRGFLKIRREDREGHRKNMLAALGFSSLFLISYLIYHYYVGSVPFPYGGWVKVLYLTILVPHIILAGTMVPFIATAVWFAAKERFDAHRRLMRWVWPVWMYVSVSGVVVYLMLYHL</sequence>